<feature type="non-terminal residue" evidence="5">
    <location>
        <position position="1"/>
    </location>
</feature>
<evidence type="ECO:0000256" key="2">
    <source>
        <dbReference type="ARBA" id="ARBA00022729"/>
    </source>
</evidence>
<evidence type="ECO:0000256" key="3">
    <source>
        <dbReference type="ARBA" id="ARBA00023157"/>
    </source>
</evidence>
<sequence length="70" mass="7655">EHCCNGVKAIFNAATRTIVDLRTTCYCLKSAADKLKRINKNNAASLPGKCGLNVPYKIGPSDNCARYCLY</sequence>
<feature type="domain" description="Bifunctional inhibitor/plant lipid transfer protein/seed storage helical" evidence="4">
    <location>
        <begin position="2"/>
        <end position="56"/>
    </location>
</feature>
<keyword evidence="6" id="KW-1185">Reference proteome</keyword>
<evidence type="ECO:0000313" key="6">
    <source>
        <dbReference type="Proteomes" id="UP000265520"/>
    </source>
</evidence>
<dbReference type="Pfam" id="PF00234">
    <property type="entry name" value="Tryp_alpha_amyl"/>
    <property type="match status" value="1"/>
</dbReference>
<comment type="caution">
    <text evidence="5">The sequence shown here is derived from an EMBL/GenBank/DDBJ whole genome shotgun (WGS) entry which is preliminary data.</text>
</comment>
<accession>A0A392U2A3</accession>
<evidence type="ECO:0000313" key="5">
    <source>
        <dbReference type="EMBL" id="MCI67519.1"/>
    </source>
</evidence>
<dbReference type="Proteomes" id="UP000265520">
    <property type="component" value="Unassembled WGS sequence"/>
</dbReference>
<dbReference type="AlphaFoldDB" id="A0A392U2A3"/>
<dbReference type="GO" id="GO:0006869">
    <property type="term" value="P:lipid transport"/>
    <property type="evidence" value="ECO:0007669"/>
    <property type="project" value="InterPro"/>
</dbReference>
<dbReference type="GO" id="GO:0008289">
    <property type="term" value="F:lipid binding"/>
    <property type="evidence" value="ECO:0007669"/>
    <property type="project" value="InterPro"/>
</dbReference>
<name>A0A392U2A3_9FABA</name>
<comment type="similarity">
    <text evidence="1">Belongs to the plant LTP family.</text>
</comment>
<reference evidence="5 6" key="1">
    <citation type="journal article" date="2018" name="Front. Plant Sci.">
        <title>Red Clover (Trifolium pratense) and Zigzag Clover (T. medium) - A Picture of Genomic Similarities and Differences.</title>
        <authorList>
            <person name="Dluhosova J."/>
            <person name="Istvanek J."/>
            <person name="Nedelnik J."/>
            <person name="Repkova J."/>
        </authorList>
    </citation>
    <scope>NUCLEOTIDE SEQUENCE [LARGE SCALE GENOMIC DNA]</scope>
    <source>
        <strain evidence="6">cv. 10/8</strain>
        <tissue evidence="5">Leaf</tissue>
    </source>
</reference>
<dbReference type="EMBL" id="LXQA010718530">
    <property type="protein sequence ID" value="MCI67519.1"/>
    <property type="molecule type" value="Genomic_DNA"/>
</dbReference>
<protein>
    <submittedName>
        <fullName evidence="5">Non-specific lipid-transfer protein</fullName>
    </submittedName>
</protein>
<keyword evidence="3" id="KW-1015">Disulfide bond</keyword>
<dbReference type="InterPro" id="IPR000528">
    <property type="entry name" value="Plant_nsLTP"/>
</dbReference>
<organism evidence="5 6">
    <name type="scientific">Trifolium medium</name>
    <dbReference type="NCBI Taxonomy" id="97028"/>
    <lineage>
        <taxon>Eukaryota</taxon>
        <taxon>Viridiplantae</taxon>
        <taxon>Streptophyta</taxon>
        <taxon>Embryophyta</taxon>
        <taxon>Tracheophyta</taxon>
        <taxon>Spermatophyta</taxon>
        <taxon>Magnoliopsida</taxon>
        <taxon>eudicotyledons</taxon>
        <taxon>Gunneridae</taxon>
        <taxon>Pentapetalae</taxon>
        <taxon>rosids</taxon>
        <taxon>fabids</taxon>
        <taxon>Fabales</taxon>
        <taxon>Fabaceae</taxon>
        <taxon>Papilionoideae</taxon>
        <taxon>50 kb inversion clade</taxon>
        <taxon>NPAAA clade</taxon>
        <taxon>Hologalegina</taxon>
        <taxon>IRL clade</taxon>
        <taxon>Trifolieae</taxon>
        <taxon>Trifolium</taxon>
    </lineage>
</organism>
<evidence type="ECO:0000256" key="1">
    <source>
        <dbReference type="ARBA" id="ARBA00009748"/>
    </source>
</evidence>
<dbReference type="PANTHER" id="PTHR33076">
    <property type="entry name" value="NON-SPECIFIC LIPID-TRANSFER PROTEIN 2-RELATED"/>
    <property type="match status" value="1"/>
</dbReference>
<dbReference type="SUPFAM" id="SSF47699">
    <property type="entry name" value="Bifunctional inhibitor/lipid-transfer protein/seed storage 2S albumin"/>
    <property type="match status" value="1"/>
</dbReference>
<keyword evidence="2" id="KW-0732">Signal</keyword>
<dbReference type="InterPro" id="IPR016140">
    <property type="entry name" value="Bifunc_inhib/LTP/seed_store"/>
</dbReference>
<proteinExistence type="inferred from homology"/>
<dbReference type="InterPro" id="IPR036312">
    <property type="entry name" value="Bifun_inhib/LTP/seed_sf"/>
</dbReference>
<evidence type="ECO:0000259" key="4">
    <source>
        <dbReference type="Pfam" id="PF00234"/>
    </source>
</evidence>
<dbReference type="Gene3D" id="1.10.110.10">
    <property type="entry name" value="Plant lipid-transfer and hydrophobic proteins"/>
    <property type="match status" value="1"/>
</dbReference>
<dbReference type="PRINTS" id="PR00382">
    <property type="entry name" value="LIPIDTRNSFER"/>
</dbReference>